<dbReference type="Pfam" id="PF01408">
    <property type="entry name" value="GFO_IDH_MocA"/>
    <property type="match status" value="1"/>
</dbReference>
<evidence type="ECO:0000259" key="2">
    <source>
        <dbReference type="Pfam" id="PF22725"/>
    </source>
</evidence>
<organism evidence="3 4">
    <name type="scientific">Aequoribacter fuscus</name>
    <dbReference type="NCBI Taxonomy" id="2518989"/>
    <lineage>
        <taxon>Bacteria</taxon>
        <taxon>Pseudomonadati</taxon>
        <taxon>Pseudomonadota</taxon>
        <taxon>Gammaproteobacteria</taxon>
        <taxon>Cellvibrionales</taxon>
        <taxon>Halieaceae</taxon>
        <taxon>Aequoribacter</taxon>
    </lineage>
</organism>
<keyword evidence="4" id="KW-1185">Reference proteome</keyword>
<dbReference type="GO" id="GO:0016301">
    <property type="term" value="F:kinase activity"/>
    <property type="evidence" value="ECO:0007669"/>
    <property type="project" value="UniProtKB-KW"/>
</dbReference>
<dbReference type="SUPFAM" id="SSF55347">
    <property type="entry name" value="Glyceraldehyde-3-phosphate dehydrogenase-like, C-terminal domain"/>
    <property type="match status" value="1"/>
</dbReference>
<dbReference type="SUPFAM" id="SSF51735">
    <property type="entry name" value="NAD(P)-binding Rossmann-fold domains"/>
    <property type="match status" value="1"/>
</dbReference>
<evidence type="ECO:0000313" key="3">
    <source>
        <dbReference type="EMBL" id="EGG30975.1"/>
    </source>
</evidence>
<proteinExistence type="predicted"/>
<comment type="caution">
    <text evidence="3">The sequence shown here is derived from an EMBL/GenBank/DDBJ whole genome shotgun (WGS) entry which is preliminary data.</text>
</comment>
<evidence type="ECO:0000259" key="1">
    <source>
        <dbReference type="Pfam" id="PF01408"/>
    </source>
</evidence>
<feature type="domain" description="GFO/IDH/MocA-like oxidoreductase" evidence="2">
    <location>
        <begin position="132"/>
        <end position="256"/>
    </location>
</feature>
<dbReference type="eggNOG" id="COG0673">
    <property type="taxonomic scope" value="Bacteria"/>
</dbReference>
<dbReference type="STRING" id="2518989.IMCC3088_783"/>
<dbReference type="PANTHER" id="PTHR43249:SF1">
    <property type="entry name" value="D-GLUCOSIDE 3-DEHYDROGENASE"/>
    <property type="match status" value="1"/>
</dbReference>
<reference evidence="3 4" key="1">
    <citation type="journal article" date="2011" name="J. Bacteriol.">
        <title>Genome sequence of strain IMCC3088, a proteorhodopsin-containing marine bacterium belonging to the OM60/NOR5 clade.</title>
        <authorList>
            <person name="Jang Y."/>
            <person name="Oh H.M."/>
            <person name="Kang I."/>
            <person name="Lee K."/>
            <person name="Yang S.J."/>
            <person name="Cho J.C."/>
        </authorList>
    </citation>
    <scope>NUCLEOTIDE SEQUENCE [LARGE SCALE GENOMIC DNA]</scope>
    <source>
        <strain evidence="3 4">IMCC3088</strain>
    </source>
</reference>
<dbReference type="Proteomes" id="UP000005615">
    <property type="component" value="Unassembled WGS sequence"/>
</dbReference>
<dbReference type="GO" id="GO:0000166">
    <property type="term" value="F:nucleotide binding"/>
    <property type="evidence" value="ECO:0007669"/>
    <property type="project" value="InterPro"/>
</dbReference>
<dbReference type="InterPro" id="IPR000683">
    <property type="entry name" value="Gfo/Idh/MocA-like_OxRdtase_N"/>
</dbReference>
<dbReference type="RefSeq" id="WP_009574328.1">
    <property type="nucleotide sequence ID" value="NZ_AEIG01000001.1"/>
</dbReference>
<gene>
    <name evidence="3" type="ORF">IMCC3088_783</name>
</gene>
<dbReference type="Gene3D" id="3.30.360.10">
    <property type="entry name" value="Dihydrodipicolinate Reductase, domain 2"/>
    <property type="match status" value="1"/>
</dbReference>
<dbReference type="InterPro" id="IPR036291">
    <property type="entry name" value="NAD(P)-bd_dom_sf"/>
</dbReference>
<dbReference type="InterPro" id="IPR052515">
    <property type="entry name" value="Gfo/Idh/MocA_Oxidoreductase"/>
</dbReference>
<dbReference type="EMBL" id="AEIG01000001">
    <property type="protein sequence ID" value="EGG30975.1"/>
    <property type="molecule type" value="Genomic_DNA"/>
</dbReference>
<protein>
    <submittedName>
        <fullName evidence="3">Gluconokinase / oxidoreductase domain protein</fullName>
    </submittedName>
</protein>
<feature type="domain" description="Gfo/Idh/MocA-like oxidoreductase N-terminal" evidence="1">
    <location>
        <begin position="8"/>
        <end position="118"/>
    </location>
</feature>
<dbReference type="PANTHER" id="PTHR43249">
    <property type="entry name" value="UDP-N-ACETYL-2-AMINO-2-DEOXY-D-GLUCURONATE OXIDASE"/>
    <property type="match status" value="1"/>
</dbReference>
<sequence length="385" mass="42403">MGSIQASVRVGVVGLGNIAQQHIRNLVEGHVAGAVLTATCSRSQRPEGLATSVAHYQDYRALVDSGVCDAIVVATPTHSHLDIGRAVLDANLHLMMEKPMGLSIQEGESLLSRCTPSSVAALMLNQRADPLFLRMKEIIESSILGDLIRINWCMTNWFRPEIYFQVSDWRATWRGEGGGVLVNQCIHNLDILQWLCGMPKAVRAHCQFGRFHDVEVEDDVTAYLEYENGATGVFVGSTGEAPGVNRFEVIGDAGSLVFDGSQLSLAQNMPSTAMFNRTTKQMFGMPETVTDLLAIDRKVNQHAVLMQNFVNAIRDNEPLIAPLAEGLRSLSIANAMLLSTWKEQTIEFPIDAGEYQTHLQTKIDRSSLRVKADVEAEINMDSSYR</sequence>
<dbReference type="Pfam" id="PF22725">
    <property type="entry name" value="GFO_IDH_MocA_C3"/>
    <property type="match status" value="1"/>
</dbReference>
<name>F3KY53_9GAMM</name>
<dbReference type="Gene3D" id="3.40.50.720">
    <property type="entry name" value="NAD(P)-binding Rossmann-like Domain"/>
    <property type="match status" value="1"/>
</dbReference>
<dbReference type="AlphaFoldDB" id="F3KY53"/>
<keyword evidence="3" id="KW-0418">Kinase</keyword>
<keyword evidence="3" id="KW-0808">Transferase</keyword>
<dbReference type="InterPro" id="IPR055170">
    <property type="entry name" value="GFO_IDH_MocA-like_dom"/>
</dbReference>
<evidence type="ECO:0000313" key="4">
    <source>
        <dbReference type="Proteomes" id="UP000005615"/>
    </source>
</evidence>
<accession>F3KY53</accession>